<evidence type="ECO:0000313" key="2">
    <source>
        <dbReference type="Proteomes" id="UP000606730"/>
    </source>
</evidence>
<protein>
    <submittedName>
        <fullName evidence="1">Uncharacterized protein</fullName>
    </submittedName>
</protein>
<dbReference type="EMBL" id="BMKN01000001">
    <property type="protein sequence ID" value="GGE48150.1"/>
    <property type="molecule type" value="Genomic_DNA"/>
</dbReference>
<gene>
    <name evidence="1" type="ORF">GCM10011517_14920</name>
</gene>
<evidence type="ECO:0000313" key="1">
    <source>
        <dbReference type="EMBL" id="GGE48150.1"/>
    </source>
</evidence>
<keyword evidence="2" id="KW-1185">Reference proteome</keyword>
<dbReference type="RefSeq" id="WP_095595715.1">
    <property type="nucleotide sequence ID" value="NZ_BMKN01000001.1"/>
</dbReference>
<dbReference type="Proteomes" id="UP000606730">
    <property type="component" value="Unassembled WGS sequence"/>
</dbReference>
<comment type="caution">
    <text evidence="1">The sequence shown here is derived from an EMBL/GenBank/DDBJ whole genome shotgun (WGS) entry which is preliminary data.</text>
</comment>
<organism evidence="1 2">
    <name type="scientific">Actibacterium pelagium</name>
    <dbReference type="NCBI Taxonomy" id="2029103"/>
    <lineage>
        <taxon>Bacteria</taxon>
        <taxon>Pseudomonadati</taxon>
        <taxon>Pseudomonadota</taxon>
        <taxon>Alphaproteobacteria</taxon>
        <taxon>Rhodobacterales</taxon>
        <taxon>Roseobacteraceae</taxon>
        <taxon>Actibacterium</taxon>
    </lineage>
</organism>
<accession>A0A917EJA1</accession>
<reference evidence="1" key="1">
    <citation type="journal article" date="2014" name="Int. J. Syst. Evol. Microbiol.">
        <title>Complete genome sequence of Corynebacterium casei LMG S-19264T (=DSM 44701T), isolated from a smear-ripened cheese.</title>
        <authorList>
            <consortium name="US DOE Joint Genome Institute (JGI-PGF)"/>
            <person name="Walter F."/>
            <person name="Albersmeier A."/>
            <person name="Kalinowski J."/>
            <person name="Ruckert C."/>
        </authorList>
    </citation>
    <scope>NUCLEOTIDE SEQUENCE</scope>
    <source>
        <strain evidence="1">CGMCC 1.16012</strain>
    </source>
</reference>
<dbReference type="AlphaFoldDB" id="A0A917EJA1"/>
<proteinExistence type="predicted"/>
<sequence>MQIIFERDSVCAGDDMDAPNNATFDFPDAALLSTVLNAQGPLLGYLPCVHASRTFWRAYIDQTCVAELSFTHDPERQAKVRLLVADTPASCDKIYFNMTAQLPLSH</sequence>
<name>A0A917EJA1_9RHOB</name>
<dbReference type="OrthoDB" id="2057603at2"/>
<reference evidence="1" key="2">
    <citation type="submission" date="2020-09" db="EMBL/GenBank/DDBJ databases">
        <authorList>
            <person name="Sun Q."/>
            <person name="Zhou Y."/>
        </authorList>
    </citation>
    <scope>NUCLEOTIDE SEQUENCE</scope>
    <source>
        <strain evidence="1">CGMCC 1.16012</strain>
    </source>
</reference>